<feature type="region of interest" description="Disordered" evidence="3">
    <location>
        <begin position="227"/>
        <end position="251"/>
    </location>
</feature>
<keyword evidence="1" id="KW-0677">Repeat</keyword>
<evidence type="ECO:0008006" key="7">
    <source>
        <dbReference type="Google" id="ProtNLM"/>
    </source>
</evidence>
<dbReference type="SUPFAM" id="SSF48452">
    <property type="entry name" value="TPR-like"/>
    <property type="match status" value="1"/>
</dbReference>
<evidence type="ECO:0000313" key="6">
    <source>
        <dbReference type="Proteomes" id="UP000887458"/>
    </source>
</evidence>
<sequence>MDQVKSMKKKADLELASGDYPQALQSYTNALKRMIKIYEIDENNGIRIDTIDGDSRMEAKIFSKRSIVLLQMKQYYYAYEDARHVTDICPEWFKGYLRRANVESDCGLYEASLKNYQLALRYLSSELNESKRNHYDRQINEKINYQLFLMQRERIYDYQLIWLGTAIGMVFGMSIVFVDFVKNRTDSFINNPMLKLLLIGLCSIIFYYLTSFQRNYSHTWKKKLLERPTGHGDNNNNNDDKSEYETREKID</sequence>
<organism evidence="5 6">
    <name type="scientific">Dermatophagoides pteronyssinus</name>
    <name type="common">European house dust mite</name>
    <dbReference type="NCBI Taxonomy" id="6956"/>
    <lineage>
        <taxon>Eukaryota</taxon>
        <taxon>Metazoa</taxon>
        <taxon>Ecdysozoa</taxon>
        <taxon>Arthropoda</taxon>
        <taxon>Chelicerata</taxon>
        <taxon>Arachnida</taxon>
        <taxon>Acari</taxon>
        <taxon>Acariformes</taxon>
        <taxon>Sarcoptiformes</taxon>
        <taxon>Astigmata</taxon>
        <taxon>Psoroptidia</taxon>
        <taxon>Analgoidea</taxon>
        <taxon>Pyroglyphidae</taxon>
        <taxon>Dermatophagoidinae</taxon>
        <taxon>Dermatophagoides</taxon>
    </lineage>
</organism>
<dbReference type="EMBL" id="NJHN03000129">
    <property type="protein sequence ID" value="KAH9412471.1"/>
    <property type="molecule type" value="Genomic_DNA"/>
</dbReference>
<dbReference type="InterPro" id="IPR011990">
    <property type="entry name" value="TPR-like_helical_dom_sf"/>
</dbReference>
<name>A0ABQ8IQ52_DERPT</name>
<keyword evidence="6" id="KW-1185">Reference proteome</keyword>
<evidence type="ECO:0000256" key="1">
    <source>
        <dbReference type="ARBA" id="ARBA00022737"/>
    </source>
</evidence>
<dbReference type="Proteomes" id="UP000887458">
    <property type="component" value="Unassembled WGS sequence"/>
</dbReference>
<accession>A0ABQ8IQ52</accession>
<gene>
    <name evidence="5" type="ORF">DERP_006432</name>
</gene>
<keyword evidence="2" id="KW-0802">TPR repeat</keyword>
<evidence type="ECO:0000256" key="4">
    <source>
        <dbReference type="SAM" id="Phobius"/>
    </source>
</evidence>
<dbReference type="PANTHER" id="PTHR22904:SF532">
    <property type="entry name" value="HEAT SHOCK PROTEIN STI1-LIKE PROTEIN"/>
    <property type="match status" value="1"/>
</dbReference>
<feature type="transmembrane region" description="Helical" evidence="4">
    <location>
        <begin position="160"/>
        <end position="181"/>
    </location>
</feature>
<evidence type="ECO:0000313" key="5">
    <source>
        <dbReference type="EMBL" id="KAH9412471.1"/>
    </source>
</evidence>
<comment type="caution">
    <text evidence="5">The sequence shown here is derived from an EMBL/GenBank/DDBJ whole genome shotgun (WGS) entry which is preliminary data.</text>
</comment>
<keyword evidence="4" id="KW-0472">Membrane</keyword>
<feature type="transmembrane region" description="Helical" evidence="4">
    <location>
        <begin position="193"/>
        <end position="212"/>
    </location>
</feature>
<dbReference type="SMART" id="SM00028">
    <property type="entry name" value="TPR"/>
    <property type="match status" value="3"/>
</dbReference>
<keyword evidence="4" id="KW-0812">Transmembrane</keyword>
<keyword evidence="4" id="KW-1133">Transmembrane helix</keyword>
<dbReference type="Gene3D" id="1.25.40.10">
    <property type="entry name" value="Tetratricopeptide repeat domain"/>
    <property type="match status" value="1"/>
</dbReference>
<feature type="compositionally biased region" description="Basic and acidic residues" evidence="3">
    <location>
        <begin position="238"/>
        <end position="251"/>
    </location>
</feature>
<protein>
    <recommendedName>
        <fullName evidence="7">Stress-induced-phosphoprotein 1-like</fullName>
    </recommendedName>
</protein>
<evidence type="ECO:0000256" key="2">
    <source>
        <dbReference type="ARBA" id="ARBA00022803"/>
    </source>
</evidence>
<reference evidence="5 6" key="2">
    <citation type="journal article" date="2022" name="Mol. Biol. Evol.">
        <title>Comparative Genomics Reveals Insights into the Divergent Evolution of Astigmatic Mites and Household Pest Adaptations.</title>
        <authorList>
            <person name="Xiong Q."/>
            <person name="Wan A.T."/>
            <person name="Liu X."/>
            <person name="Fung C.S."/>
            <person name="Xiao X."/>
            <person name="Malainual N."/>
            <person name="Hou J."/>
            <person name="Wang L."/>
            <person name="Wang M."/>
            <person name="Yang K.Y."/>
            <person name="Cui Y."/>
            <person name="Leung E.L."/>
            <person name="Nong W."/>
            <person name="Shin S.K."/>
            <person name="Au S.W."/>
            <person name="Jeong K.Y."/>
            <person name="Chew F.T."/>
            <person name="Hui J.H."/>
            <person name="Leung T.F."/>
            <person name="Tungtrongchitr A."/>
            <person name="Zhong N."/>
            <person name="Liu Z."/>
            <person name="Tsui S.K."/>
        </authorList>
    </citation>
    <scope>NUCLEOTIDE SEQUENCE [LARGE SCALE GENOMIC DNA]</scope>
    <source>
        <strain evidence="5">Derp</strain>
    </source>
</reference>
<proteinExistence type="predicted"/>
<dbReference type="PANTHER" id="PTHR22904">
    <property type="entry name" value="TPR REPEAT CONTAINING PROTEIN"/>
    <property type="match status" value="1"/>
</dbReference>
<dbReference type="InterPro" id="IPR019734">
    <property type="entry name" value="TPR_rpt"/>
</dbReference>
<reference evidence="5 6" key="1">
    <citation type="journal article" date="2018" name="J. Allergy Clin. Immunol.">
        <title>High-quality assembly of Dermatophagoides pteronyssinus genome and transcriptome reveals a wide range of novel allergens.</title>
        <authorList>
            <person name="Liu X.Y."/>
            <person name="Yang K.Y."/>
            <person name="Wang M.Q."/>
            <person name="Kwok J.S."/>
            <person name="Zeng X."/>
            <person name="Yang Z."/>
            <person name="Xiao X.J."/>
            <person name="Lau C.P."/>
            <person name="Li Y."/>
            <person name="Huang Z.M."/>
            <person name="Ba J.G."/>
            <person name="Yim A.K."/>
            <person name="Ouyang C.Y."/>
            <person name="Ngai S.M."/>
            <person name="Chan T.F."/>
            <person name="Leung E.L."/>
            <person name="Liu L."/>
            <person name="Liu Z.G."/>
            <person name="Tsui S.K."/>
        </authorList>
    </citation>
    <scope>NUCLEOTIDE SEQUENCE [LARGE SCALE GENOMIC DNA]</scope>
    <source>
        <strain evidence="5">Derp</strain>
    </source>
</reference>
<evidence type="ECO:0000256" key="3">
    <source>
        <dbReference type="SAM" id="MobiDB-lite"/>
    </source>
</evidence>